<sequence>MKTLVVLLLTALALFIAKNRFLSFRSQTPADYTGTGPAFKMKEVLNGEILSEGLIYGPNSKMSNSFVARMVGNWDGNTGTLVEHFTYSNGKQMTRKWYLTLGTGNTFTATADDIVGEGHGTISGSTVKLTYRIILPEDAGGHILDVTDWMYLTENGVIMNRSEMRKFGIKVAELIATMRPAPEVKSAHVPSTNGYDADAEQRPLQ</sequence>
<organism evidence="2 3">
    <name type="scientific">Ruegeria atlantica</name>
    <dbReference type="NCBI Taxonomy" id="81569"/>
    <lineage>
        <taxon>Bacteria</taxon>
        <taxon>Pseudomonadati</taxon>
        <taxon>Pseudomonadota</taxon>
        <taxon>Alphaproteobacteria</taxon>
        <taxon>Rhodobacterales</taxon>
        <taxon>Roseobacteraceae</taxon>
        <taxon>Ruegeria</taxon>
    </lineage>
</organism>
<dbReference type="Pfam" id="PF12915">
    <property type="entry name" value="DUF3833"/>
    <property type="match status" value="1"/>
</dbReference>
<dbReference type="AlphaFoldDB" id="A0A0P1E352"/>
<evidence type="ECO:0000256" key="1">
    <source>
        <dbReference type="SAM" id="MobiDB-lite"/>
    </source>
</evidence>
<protein>
    <recommendedName>
        <fullName evidence="4">DUF3833 domain-containing protein</fullName>
    </recommendedName>
</protein>
<proteinExistence type="predicted"/>
<dbReference type="InterPro" id="IPR024409">
    <property type="entry name" value="DUF3833"/>
</dbReference>
<accession>A0A0P1E352</accession>
<reference evidence="3" key="1">
    <citation type="submission" date="2015-09" db="EMBL/GenBank/DDBJ databases">
        <authorList>
            <person name="Rodrigo-Torres L."/>
            <person name="Arahal D.R."/>
        </authorList>
    </citation>
    <scope>NUCLEOTIDE SEQUENCE [LARGE SCALE GENOMIC DNA]</scope>
    <source>
        <strain evidence="3">CECT 4293</strain>
    </source>
</reference>
<gene>
    <name evidence="2" type="ORF">RUM4293_01679</name>
</gene>
<dbReference type="RefSeq" id="WP_058272856.1">
    <property type="nucleotide sequence ID" value="NZ_CYPS01000028.1"/>
</dbReference>
<keyword evidence="3" id="KW-1185">Reference proteome</keyword>
<feature type="region of interest" description="Disordered" evidence="1">
    <location>
        <begin position="183"/>
        <end position="205"/>
    </location>
</feature>
<name>A0A0P1E352_9RHOB</name>
<evidence type="ECO:0008006" key="4">
    <source>
        <dbReference type="Google" id="ProtNLM"/>
    </source>
</evidence>
<evidence type="ECO:0000313" key="2">
    <source>
        <dbReference type="EMBL" id="CUH42790.1"/>
    </source>
</evidence>
<dbReference type="EMBL" id="CYPS01000028">
    <property type="protein sequence ID" value="CUH42790.1"/>
    <property type="molecule type" value="Genomic_DNA"/>
</dbReference>
<evidence type="ECO:0000313" key="3">
    <source>
        <dbReference type="Proteomes" id="UP000050786"/>
    </source>
</evidence>
<dbReference type="Proteomes" id="UP000050786">
    <property type="component" value="Unassembled WGS sequence"/>
</dbReference>